<feature type="compositionally biased region" description="Basic and acidic residues" evidence="6">
    <location>
        <begin position="94"/>
        <end position="108"/>
    </location>
</feature>
<dbReference type="InterPro" id="IPR044962">
    <property type="entry name" value="CLV3/ESR"/>
</dbReference>
<feature type="signal peptide" evidence="7">
    <location>
        <begin position="1"/>
        <end position="28"/>
    </location>
</feature>
<evidence type="ECO:0000256" key="2">
    <source>
        <dbReference type="ARBA" id="ARBA00005416"/>
    </source>
</evidence>
<evidence type="ECO:0000256" key="3">
    <source>
        <dbReference type="ARBA" id="ARBA00022525"/>
    </source>
</evidence>
<dbReference type="EMBL" id="MN793057">
    <property type="protein sequence ID" value="QQL94263.1"/>
    <property type="molecule type" value="mRNA"/>
</dbReference>
<dbReference type="GO" id="GO:0030154">
    <property type="term" value="P:cell differentiation"/>
    <property type="evidence" value="ECO:0007669"/>
    <property type="project" value="UniProtKB-KW"/>
</dbReference>
<evidence type="ECO:0000313" key="8">
    <source>
        <dbReference type="EMBL" id="QQL94263.1"/>
    </source>
</evidence>
<protein>
    <submittedName>
        <fullName evidence="8">CLAVATA3</fullName>
    </submittedName>
</protein>
<dbReference type="PANTHER" id="PTHR36349:SF2">
    <property type="entry name" value="PROTEIN CLAVATA 3"/>
    <property type="match status" value="1"/>
</dbReference>
<sequence>MVFSLRYLSLPILLLLCFLLLLQFSSDGFNGAQSTLSSVPPLKETTQTSNRKVLVVSGLEAKGTVFKNHGKEKASKIEEEEGWELRAAPLGPDPLHHHGSDPKKPRTP</sequence>
<comment type="similarity">
    <text evidence="2">Belongs to the CLV3/ESR signal peptide family.</text>
</comment>
<keyword evidence="3" id="KW-0964">Secreted</keyword>
<evidence type="ECO:0000256" key="4">
    <source>
        <dbReference type="ARBA" id="ARBA00022729"/>
    </source>
</evidence>
<evidence type="ECO:0000256" key="1">
    <source>
        <dbReference type="ARBA" id="ARBA00004613"/>
    </source>
</evidence>
<feature type="region of interest" description="Disordered" evidence="6">
    <location>
        <begin position="86"/>
        <end position="108"/>
    </location>
</feature>
<proteinExistence type="evidence at transcript level"/>
<evidence type="ECO:0000256" key="5">
    <source>
        <dbReference type="ARBA" id="ARBA00022782"/>
    </source>
</evidence>
<dbReference type="AlphaFoldDB" id="A0A7T7FQZ9"/>
<accession>A0A7T7FQZ9</accession>
<comment type="subcellular location">
    <subcellularLocation>
        <location evidence="1">Secreted</location>
    </subcellularLocation>
</comment>
<organism evidence="8">
    <name type="scientific">Gerbera hybrida</name>
    <name type="common">Daisy</name>
    <dbReference type="NCBI Taxonomy" id="18101"/>
    <lineage>
        <taxon>Eukaryota</taxon>
        <taxon>Viridiplantae</taxon>
        <taxon>Streptophyta</taxon>
        <taxon>Embryophyta</taxon>
        <taxon>Tracheophyta</taxon>
        <taxon>Spermatophyta</taxon>
        <taxon>Magnoliopsida</taxon>
        <taxon>eudicotyledons</taxon>
        <taxon>Gunneridae</taxon>
        <taxon>Pentapetalae</taxon>
        <taxon>asterids</taxon>
        <taxon>campanulids</taxon>
        <taxon>Asterales</taxon>
        <taxon>Asteraceae</taxon>
        <taxon>Mutisioideae</taxon>
        <taxon>Mutisieae</taxon>
        <taxon>Gerbera</taxon>
    </lineage>
</organism>
<evidence type="ECO:0000256" key="6">
    <source>
        <dbReference type="SAM" id="MobiDB-lite"/>
    </source>
</evidence>
<name>A0A7T7FQZ9_GERHY</name>
<feature type="chain" id="PRO_5031430230" evidence="7">
    <location>
        <begin position="29"/>
        <end position="108"/>
    </location>
</feature>
<evidence type="ECO:0000256" key="7">
    <source>
        <dbReference type="SAM" id="SignalP"/>
    </source>
</evidence>
<gene>
    <name evidence="8" type="primary">CLV3</name>
</gene>
<keyword evidence="4 7" id="KW-0732">Signal</keyword>
<keyword evidence="5" id="KW-0221">Differentiation</keyword>
<dbReference type="GO" id="GO:0033612">
    <property type="term" value="F:receptor serine/threonine kinase binding"/>
    <property type="evidence" value="ECO:0007669"/>
    <property type="project" value="InterPro"/>
</dbReference>
<dbReference type="PANTHER" id="PTHR36349">
    <property type="entry name" value="PROTEIN CLAVATA 3"/>
    <property type="match status" value="1"/>
</dbReference>
<dbReference type="GO" id="GO:0005576">
    <property type="term" value="C:extracellular region"/>
    <property type="evidence" value="ECO:0007669"/>
    <property type="project" value="UniProtKB-SubCell"/>
</dbReference>
<reference evidence="8" key="1">
    <citation type="submission" date="2019-12" db="EMBL/GenBank/DDBJ databases">
        <title>Phyllotactic patterning of flower heads.</title>
        <authorList>
            <person name="Zhang T."/>
            <person name="Cieslak M."/>
            <person name="Owens A."/>
            <person name="Wang F."/>
            <person name="Broholm S.K."/>
            <person name="Teeri T.H."/>
            <person name="Elomaa P."/>
            <person name="Prusinkiewicz P."/>
        </authorList>
    </citation>
    <scope>NUCLEOTIDE SEQUENCE</scope>
    <source>
        <tissue evidence="8">Inflorescence meristem</tissue>
    </source>
</reference>